<dbReference type="Proteomes" id="UP000000768">
    <property type="component" value="Chromosome 3"/>
</dbReference>
<dbReference type="EMBL" id="CM000762">
    <property type="protein sequence ID" value="OQU87127.1"/>
    <property type="molecule type" value="Genomic_DNA"/>
</dbReference>
<reference evidence="2" key="2">
    <citation type="journal article" date="2018" name="Plant J.">
        <title>The Sorghum bicolor reference genome: improved assembly, gene annotations, a transcriptome atlas, and signatures of genome organization.</title>
        <authorList>
            <person name="McCormick R.F."/>
            <person name="Truong S.K."/>
            <person name="Sreedasyam A."/>
            <person name="Jenkins J."/>
            <person name="Shu S."/>
            <person name="Sims D."/>
            <person name="Kennedy M."/>
            <person name="Amirebrahimi M."/>
            <person name="Weers B.D."/>
            <person name="McKinley B."/>
            <person name="Mattison A."/>
            <person name="Morishige D.T."/>
            <person name="Grimwood J."/>
            <person name="Schmutz J."/>
            <person name="Mullet J.E."/>
        </authorList>
    </citation>
    <scope>NUCLEOTIDE SEQUENCE [LARGE SCALE GENOMIC DNA]</scope>
    <source>
        <strain evidence="2">cv. BTx623</strain>
    </source>
</reference>
<evidence type="ECO:0000313" key="1">
    <source>
        <dbReference type="EMBL" id="OQU87127.1"/>
    </source>
</evidence>
<accession>A0A1W0VYC7</accession>
<dbReference type="InParanoid" id="A0A1W0VYC7"/>
<name>A0A1W0VYC7_SORBI</name>
<protein>
    <submittedName>
        <fullName evidence="1">Uncharacterized protein</fullName>
    </submittedName>
</protein>
<organism evidence="1 2">
    <name type="scientific">Sorghum bicolor</name>
    <name type="common">Sorghum</name>
    <name type="synonym">Sorghum vulgare</name>
    <dbReference type="NCBI Taxonomy" id="4558"/>
    <lineage>
        <taxon>Eukaryota</taxon>
        <taxon>Viridiplantae</taxon>
        <taxon>Streptophyta</taxon>
        <taxon>Embryophyta</taxon>
        <taxon>Tracheophyta</taxon>
        <taxon>Spermatophyta</taxon>
        <taxon>Magnoliopsida</taxon>
        <taxon>Liliopsida</taxon>
        <taxon>Poales</taxon>
        <taxon>Poaceae</taxon>
        <taxon>PACMAD clade</taxon>
        <taxon>Panicoideae</taxon>
        <taxon>Andropogonodae</taxon>
        <taxon>Andropogoneae</taxon>
        <taxon>Sorghinae</taxon>
        <taxon>Sorghum</taxon>
    </lineage>
</organism>
<evidence type="ECO:0000313" key="2">
    <source>
        <dbReference type="Proteomes" id="UP000000768"/>
    </source>
</evidence>
<keyword evidence="2" id="KW-1185">Reference proteome</keyword>
<gene>
    <name evidence="1" type="ORF">SORBI_3003G210701</name>
</gene>
<reference evidence="1 2" key="1">
    <citation type="journal article" date="2009" name="Nature">
        <title>The Sorghum bicolor genome and the diversification of grasses.</title>
        <authorList>
            <person name="Paterson A.H."/>
            <person name="Bowers J.E."/>
            <person name="Bruggmann R."/>
            <person name="Dubchak I."/>
            <person name="Grimwood J."/>
            <person name="Gundlach H."/>
            <person name="Haberer G."/>
            <person name="Hellsten U."/>
            <person name="Mitros T."/>
            <person name="Poliakov A."/>
            <person name="Schmutz J."/>
            <person name="Spannagl M."/>
            <person name="Tang H."/>
            <person name="Wang X."/>
            <person name="Wicker T."/>
            <person name="Bharti A.K."/>
            <person name="Chapman J."/>
            <person name="Feltus F.A."/>
            <person name="Gowik U."/>
            <person name="Grigoriev I.V."/>
            <person name="Lyons E."/>
            <person name="Maher C.A."/>
            <person name="Martis M."/>
            <person name="Narechania A."/>
            <person name="Otillar R.P."/>
            <person name="Penning B.W."/>
            <person name="Salamov A.A."/>
            <person name="Wang Y."/>
            <person name="Zhang L."/>
            <person name="Carpita N.C."/>
            <person name="Freeling M."/>
            <person name="Gingle A.R."/>
            <person name="Hash C.T."/>
            <person name="Keller B."/>
            <person name="Klein P."/>
            <person name="Kresovich S."/>
            <person name="McCann M.C."/>
            <person name="Ming R."/>
            <person name="Peterson D.G."/>
            <person name="Mehboob-ur-Rahman"/>
            <person name="Ware D."/>
            <person name="Westhoff P."/>
            <person name="Mayer K.F."/>
            <person name="Messing J."/>
            <person name="Rokhsar D.S."/>
        </authorList>
    </citation>
    <scope>NUCLEOTIDE SEQUENCE [LARGE SCALE GENOMIC DNA]</scope>
    <source>
        <strain evidence="2">cv. BTx623</strain>
    </source>
</reference>
<dbReference type="Gramene" id="OQU87127">
    <property type="protein sequence ID" value="OQU87127"/>
    <property type="gene ID" value="SORBI_3003G210701"/>
</dbReference>
<sequence length="154" mass="16564">MGNHPTPPADQRLCLALSGSGAPHHAALRRRSLGGAPRPPLAHPTHGPLVWHLAIGVMPRLPSVRHPFPNPTGEQEVALLPIYDHARHLALPLVDFCPLAPIPSHSVLLLCHPHPIPSVLLLCLSSLMATERRKGMICGLHMSLAVKLNLGAMF</sequence>
<proteinExistence type="predicted"/>
<dbReference type="AlphaFoldDB" id="A0A1W0VYC7"/>